<evidence type="ECO:0000256" key="7">
    <source>
        <dbReference type="SAM" id="SignalP"/>
    </source>
</evidence>
<keyword evidence="2 5" id="KW-0645">Protease</keyword>
<evidence type="ECO:0000256" key="3">
    <source>
        <dbReference type="ARBA" id="ARBA00022801"/>
    </source>
</evidence>
<keyword evidence="4 5" id="KW-0720">Serine protease</keyword>
<dbReference type="InterPro" id="IPR023827">
    <property type="entry name" value="Peptidase_S8_Asp-AS"/>
</dbReference>
<dbReference type="PANTHER" id="PTHR43806:SF11">
    <property type="entry name" value="CEREVISIN-RELATED"/>
    <property type="match status" value="1"/>
</dbReference>
<evidence type="ECO:0000313" key="9">
    <source>
        <dbReference type="EMBL" id="MCP2272411.1"/>
    </source>
</evidence>
<accession>A0ABT1IID8</accession>
<dbReference type="PRINTS" id="PR00723">
    <property type="entry name" value="SUBTILISIN"/>
</dbReference>
<dbReference type="PROSITE" id="PS00136">
    <property type="entry name" value="SUBTILASE_ASP"/>
    <property type="match status" value="1"/>
</dbReference>
<feature type="signal peptide" evidence="7">
    <location>
        <begin position="1"/>
        <end position="26"/>
    </location>
</feature>
<sequence length="509" mass="51947">MHRRSRLRLIGAAVVLATAATGLATAAGQANAAPAAQDSAAVAAGGAHFVVLGDEGRNLGQVERAVRAAGGTVVKSWPQIGVVVATSPNADFATVVRGKPGVRGAGATRDRVELATTPPAARIAAAQGNSRALEATEAVVTNGGKGKPTDPGDPLSVNQWNLKAIKADQAHARSGGSPNVVVGVLDSGIEASHPDLAANVDASRSVGCTNEGVPDTNPAAWAPTTSDHGTHVAGIIAAAKNGVGVVGVAPNVKLASVKVVDDEGYIYPEYAICGFVWAAEKGIHVTNNSYFIDPWFLWCRTDADQRAVITAVTRAVNYSAHRGVVNVAALGNSNWDLSHDITDSGSPNNGTPVTRETGPECFNLPSEIDGVVGVSSTGVKNEKSYFSNYGITETDVAAPGGDRMQIPTTPDANGRVLSTVVGGAWGYKQGTSMASPHAAGVVALIRSTHRNWPAPLVIGALHVGADRQACPSGVYDPDGTGVWAATCEGGRSGRGFYGSGLIDALAAVR</sequence>
<dbReference type="InterPro" id="IPR036852">
    <property type="entry name" value="Peptidase_S8/S53_dom_sf"/>
</dbReference>
<evidence type="ECO:0000256" key="6">
    <source>
        <dbReference type="RuleBase" id="RU003355"/>
    </source>
</evidence>
<evidence type="ECO:0000259" key="8">
    <source>
        <dbReference type="Pfam" id="PF00082"/>
    </source>
</evidence>
<dbReference type="InterPro" id="IPR000209">
    <property type="entry name" value="Peptidase_S8/S53_dom"/>
</dbReference>
<feature type="active site" description="Charge relay system" evidence="5">
    <location>
        <position position="186"/>
    </location>
</feature>
<comment type="caution">
    <text evidence="9">The sequence shown here is derived from an EMBL/GenBank/DDBJ whole genome shotgun (WGS) entry which is preliminary data.</text>
</comment>
<dbReference type="SUPFAM" id="SSF52743">
    <property type="entry name" value="Subtilisin-like"/>
    <property type="match status" value="1"/>
</dbReference>
<feature type="domain" description="Peptidase S8/S53" evidence="8">
    <location>
        <begin position="179"/>
        <end position="452"/>
    </location>
</feature>
<organism evidence="9 10">
    <name type="scientific">Actinokineospora diospyrosa</name>
    <dbReference type="NCBI Taxonomy" id="103728"/>
    <lineage>
        <taxon>Bacteria</taxon>
        <taxon>Bacillati</taxon>
        <taxon>Actinomycetota</taxon>
        <taxon>Actinomycetes</taxon>
        <taxon>Pseudonocardiales</taxon>
        <taxon>Pseudonocardiaceae</taxon>
        <taxon>Actinokineospora</taxon>
    </lineage>
</organism>
<dbReference type="InterPro" id="IPR015500">
    <property type="entry name" value="Peptidase_S8_subtilisin-rel"/>
</dbReference>
<dbReference type="InterPro" id="IPR050131">
    <property type="entry name" value="Peptidase_S8_subtilisin-like"/>
</dbReference>
<evidence type="ECO:0000256" key="4">
    <source>
        <dbReference type="ARBA" id="ARBA00022825"/>
    </source>
</evidence>
<proteinExistence type="inferred from homology"/>
<dbReference type="Pfam" id="PF00082">
    <property type="entry name" value="Peptidase_S8"/>
    <property type="match status" value="1"/>
</dbReference>
<dbReference type="InterPro" id="IPR022398">
    <property type="entry name" value="Peptidase_S8_His-AS"/>
</dbReference>
<comment type="similarity">
    <text evidence="1 5 6">Belongs to the peptidase S8 family.</text>
</comment>
<dbReference type="EMBL" id="JAMTCO010000012">
    <property type="protein sequence ID" value="MCP2272411.1"/>
    <property type="molecule type" value="Genomic_DNA"/>
</dbReference>
<dbReference type="PROSITE" id="PS00137">
    <property type="entry name" value="SUBTILASE_HIS"/>
    <property type="match status" value="1"/>
</dbReference>
<reference evidence="9 10" key="1">
    <citation type="submission" date="2022-06" db="EMBL/GenBank/DDBJ databases">
        <title>Genomic Encyclopedia of Archaeal and Bacterial Type Strains, Phase II (KMG-II): from individual species to whole genera.</title>
        <authorList>
            <person name="Goeker M."/>
        </authorList>
    </citation>
    <scope>NUCLEOTIDE SEQUENCE [LARGE SCALE GENOMIC DNA]</scope>
    <source>
        <strain evidence="9 10">DSM 44255</strain>
    </source>
</reference>
<dbReference type="InterPro" id="IPR023828">
    <property type="entry name" value="Peptidase_S8_Ser-AS"/>
</dbReference>
<name>A0ABT1IID8_9PSEU</name>
<dbReference type="PROSITE" id="PS00138">
    <property type="entry name" value="SUBTILASE_SER"/>
    <property type="match status" value="1"/>
</dbReference>
<feature type="active site" description="Charge relay system" evidence="5">
    <location>
        <position position="432"/>
    </location>
</feature>
<dbReference type="PROSITE" id="PS51892">
    <property type="entry name" value="SUBTILASE"/>
    <property type="match status" value="1"/>
</dbReference>
<evidence type="ECO:0000256" key="2">
    <source>
        <dbReference type="ARBA" id="ARBA00022670"/>
    </source>
</evidence>
<keyword evidence="3 5" id="KW-0378">Hydrolase</keyword>
<feature type="active site" description="Charge relay system" evidence="5">
    <location>
        <position position="228"/>
    </location>
</feature>
<keyword evidence="7" id="KW-0732">Signal</keyword>
<dbReference type="Proteomes" id="UP001205185">
    <property type="component" value="Unassembled WGS sequence"/>
</dbReference>
<evidence type="ECO:0000256" key="1">
    <source>
        <dbReference type="ARBA" id="ARBA00011073"/>
    </source>
</evidence>
<protein>
    <submittedName>
        <fullName evidence="9">Subtilase family protein</fullName>
    </submittedName>
</protein>
<evidence type="ECO:0000313" key="10">
    <source>
        <dbReference type="Proteomes" id="UP001205185"/>
    </source>
</evidence>
<gene>
    <name evidence="9" type="ORF">LV75_004937</name>
</gene>
<feature type="chain" id="PRO_5045248527" evidence="7">
    <location>
        <begin position="27"/>
        <end position="509"/>
    </location>
</feature>
<keyword evidence="10" id="KW-1185">Reference proteome</keyword>
<dbReference type="Gene3D" id="3.40.50.200">
    <property type="entry name" value="Peptidase S8/S53 domain"/>
    <property type="match status" value="1"/>
</dbReference>
<dbReference type="PANTHER" id="PTHR43806">
    <property type="entry name" value="PEPTIDASE S8"/>
    <property type="match status" value="1"/>
</dbReference>
<dbReference type="RefSeq" id="WP_253889328.1">
    <property type="nucleotide sequence ID" value="NZ_BAAAVB010000001.1"/>
</dbReference>
<evidence type="ECO:0000256" key="5">
    <source>
        <dbReference type="PROSITE-ProRule" id="PRU01240"/>
    </source>
</evidence>